<organism evidence="1 2">
    <name type="scientific">Ectobacillus funiculus</name>
    <dbReference type="NCBI Taxonomy" id="137993"/>
    <lineage>
        <taxon>Bacteria</taxon>
        <taxon>Bacillati</taxon>
        <taxon>Bacillota</taxon>
        <taxon>Bacilli</taxon>
        <taxon>Bacillales</taxon>
        <taxon>Bacillaceae</taxon>
        <taxon>Ectobacillus</taxon>
    </lineage>
</organism>
<comment type="caution">
    <text evidence="1">The sequence shown here is derived from an EMBL/GenBank/DDBJ whole genome shotgun (WGS) entry which is preliminary data.</text>
</comment>
<sequence>MTIEVKTFELPEQKPELYFSHTEAYTLISVPAWNWCYLWTISDNDQKDKQQFKEALKGILDDLTAIQMTDKVYQFLMTGN</sequence>
<dbReference type="RefSeq" id="WP_379949582.1">
    <property type="nucleotide sequence ID" value="NZ_JBHMAF010000068.1"/>
</dbReference>
<keyword evidence="2" id="KW-1185">Reference proteome</keyword>
<gene>
    <name evidence="1" type="ORF">ACFFMS_12620</name>
</gene>
<dbReference type="Proteomes" id="UP001589609">
    <property type="component" value="Unassembled WGS sequence"/>
</dbReference>
<protein>
    <submittedName>
        <fullName evidence="1">Uncharacterized protein</fullName>
    </submittedName>
</protein>
<evidence type="ECO:0000313" key="2">
    <source>
        <dbReference type="Proteomes" id="UP001589609"/>
    </source>
</evidence>
<dbReference type="EMBL" id="JBHMAF010000068">
    <property type="protein sequence ID" value="MFB9759283.1"/>
    <property type="molecule type" value="Genomic_DNA"/>
</dbReference>
<evidence type="ECO:0000313" key="1">
    <source>
        <dbReference type="EMBL" id="MFB9759283.1"/>
    </source>
</evidence>
<proteinExistence type="predicted"/>
<accession>A0ABV5WFT3</accession>
<reference evidence="1 2" key="1">
    <citation type="submission" date="2024-09" db="EMBL/GenBank/DDBJ databases">
        <authorList>
            <person name="Sun Q."/>
            <person name="Mori K."/>
        </authorList>
    </citation>
    <scope>NUCLEOTIDE SEQUENCE [LARGE SCALE GENOMIC DNA]</scope>
    <source>
        <strain evidence="1 2">JCM 11201</strain>
    </source>
</reference>
<name>A0ABV5WFT3_9BACI</name>